<dbReference type="Gene3D" id="2.60.40.10">
    <property type="entry name" value="Immunoglobulins"/>
    <property type="match status" value="3"/>
</dbReference>
<sequence length="809" mass="84488">MKRLIRAVIIALVFVCVGASSAWAQQPSILLGGNYHQYWKHVLDNLGYTYTISADEYPDPGNYDVLIMGFRGRGDSTRYDYSNWLASGGRMMVFSGSNYSQFTNWLGGYLDLSTAGTWERTDDCNPDWTRGSAHPITQYMPATYEFSDQFESYHVVHIDDNQTGNVQSLGTLCHGAPNDSSLTLREYANDGAFLYMSYLFADRGPTPDQAAVLQPAVRGFLEWRANKAPVANDDAVSTDEDQPVAIDVLGNDTDADGDTIGLDSVGTPSNGTTSVNAGMVTYTPAADFNGTDSFSYTVSDGNGGTATGTVTVTVNPVNDAPSFTSTPVTAVDEDQDYSYAITASDIDAGDSLSIGATTLPGWLSVQDNQDGTATLSGMPRNEHVGTHAVVLTVSDGAGGSDTQSFDIVVSNTNDAPVFTSTPVAAADEDLPYSYTATAQDDDAGDTLTIAATSLPGWLGFQDNGDGTATLSGTPRNEHVGTHSVTLRVNDVAGASDTQTFELVVANANDAPVFVAPTPEDGATLRVVEGGTLGETLAAEDEDAGDTLTFAVEPMPAGATLDASTGAFEWTPSWEDAGDYALTLSVTDGIASDTRSITVTVTFADADADGLPDSWEDENGLDSSTPDSDGDTISDSDEVGDDLADAIDTDGDGTIDALDEDSDEDAISDSDEAGDSDLTTEPVDTDGDGTPDYRDADSDDDGAEDGSDNCRLVNNPDQTDTDADGEGDACEDDADGDTVVDADDECPLVAGEGDDGCPVEDTTSEDTTSGAAEDDGCGCSSSNPARLPGNALMVFVLAGGLVVLRRRGRG</sequence>
<evidence type="ECO:0000313" key="5">
    <source>
        <dbReference type="EMBL" id="QDG52215.1"/>
    </source>
</evidence>
<dbReference type="InterPro" id="IPR003367">
    <property type="entry name" value="Thrombospondin_3-like_rpt"/>
</dbReference>
<dbReference type="RefSeq" id="WP_141198687.1">
    <property type="nucleotide sequence ID" value="NZ_CP041186.1"/>
</dbReference>
<dbReference type="Pfam" id="PF05345">
    <property type="entry name" value="He_PIG"/>
    <property type="match status" value="3"/>
</dbReference>
<dbReference type="SUPFAM" id="SSF52317">
    <property type="entry name" value="Class I glutamine amidotransferase-like"/>
    <property type="match status" value="1"/>
</dbReference>
<feature type="compositionally biased region" description="Acidic residues" evidence="2">
    <location>
        <begin position="718"/>
        <end position="763"/>
    </location>
</feature>
<dbReference type="InterPro" id="IPR013783">
    <property type="entry name" value="Ig-like_fold"/>
</dbReference>
<dbReference type="InterPro" id="IPR002126">
    <property type="entry name" value="Cadherin-like_dom"/>
</dbReference>
<evidence type="ECO:0000256" key="3">
    <source>
        <dbReference type="SAM" id="SignalP"/>
    </source>
</evidence>
<dbReference type="NCBIfam" id="NF012211">
    <property type="entry name" value="tand_rpt_95"/>
    <property type="match status" value="1"/>
</dbReference>
<name>A0A4Y6PWU3_PERCE</name>
<dbReference type="Gene3D" id="4.10.1080.10">
    <property type="entry name" value="TSP type-3 repeat"/>
    <property type="match status" value="1"/>
</dbReference>
<dbReference type="PROSITE" id="PS50268">
    <property type="entry name" value="CADHERIN_2"/>
    <property type="match status" value="3"/>
</dbReference>
<dbReference type="AlphaFoldDB" id="A0A4Y6PWU3"/>
<organism evidence="5 6">
    <name type="scientific">Persicimonas caeni</name>
    <dbReference type="NCBI Taxonomy" id="2292766"/>
    <lineage>
        <taxon>Bacteria</taxon>
        <taxon>Deltaproteobacteria</taxon>
        <taxon>Bradymonadales</taxon>
        <taxon>Bradymonadaceae</taxon>
        <taxon>Persicimonas</taxon>
    </lineage>
</organism>
<feature type="domain" description="Cadherin" evidence="4">
    <location>
        <begin position="423"/>
        <end position="513"/>
    </location>
</feature>
<dbReference type="SUPFAM" id="SSF49313">
    <property type="entry name" value="Cadherin-like"/>
    <property type="match status" value="3"/>
</dbReference>
<keyword evidence="1 3" id="KW-0732">Signal</keyword>
<feature type="domain" description="Cadherin" evidence="4">
    <location>
        <begin position="230"/>
        <end position="323"/>
    </location>
</feature>
<dbReference type="GO" id="GO:0005509">
    <property type="term" value="F:calcium ion binding"/>
    <property type="evidence" value="ECO:0007669"/>
    <property type="project" value="InterPro"/>
</dbReference>
<dbReference type="GO" id="GO:0016020">
    <property type="term" value="C:membrane"/>
    <property type="evidence" value="ECO:0007669"/>
    <property type="project" value="InterPro"/>
</dbReference>
<dbReference type="PANTHER" id="PTHR34720:SF9">
    <property type="entry name" value="BLR4714 PROTEIN"/>
    <property type="match status" value="1"/>
</dbReference>
<dbReference type="SMART" id="SM00736">
    <property type="entry name" value="CADG"/>
    <property type="match status" value="2"/>
</dbReference>
<protein>
    <submittedName>
        <fullName evidence="5">Tandem-95 repeat protein</fullName>
    </submittedName>
</protein>
<feature type="chain" id="PRO_5030106593" evidence="3">
    <location>
        <begin position="25"/>
        <end position="809"/>
    </location>
</feature>
<evidence type="ECO:0000313" key="6">
    <source>
        <dbReference type="Proteomes" id="UP000315995"/>
    </source>
</evidence>
<evidence type="ECO:0000259" key="4">
    <source>
        <dbReference type="PROSITE" id="PS50268"/>
    </source>
</evidence>
<dbReference type="InterPro" id="IPR029062">
    <property type="entry name" value="Class_I_gatase-like"/>
</dbReference>
<evidence type="ECO:0000256" key="2">
    <source>
        <dbReference type="SAM" id="MobiDB-lite"/>
    </source>
</evidence>
<feature type="compositionally biased region" description="Acidic residues" evidence="2">
    <location>
        <begin position="627"/>
        <end position="674"/>
    </location>
</feature>
<dbReference type="SUPFAM" id="SSF103647">
    <property type="entry name" value="TSP type-3 repeat"/>
    <property type="match status" value="1"/>
</dbReference>
<feature type="signal peptide" evidence="3">
    <location>
        <begin position="1"/>
        <end position="24"/>
    </location>
</feature>
<dbReference type="Proteomes" id="UP000315995">
    <property type="component" value="Chromosome"/>
</dbReference>
<dbReference type="InterPro" id="IPR006644">
    <property type="entry name" value="Cadg"/>
</dbReference>
<dbReference type="InterPro" id="IPR028974">
    <property type="entry name" value="TSP_type-3_rpt"/>
</dbReference>
<dbReference type="Gene3D" id="2.60.40.3440">
    <property type="match status" value="1"/>
</dbReference>
<dbReference type="EMBL" id="CP041186">
    <property type="protein sequence ID" value="QDG52215.1"/>
    <property type="molecule type" value="Genomic_DNA"/>
</dbReference>
<gene>
    <name evidence="5" type="ORF">FIV42_16155</name>
</gene>
<feature type="compositionally biased region" description="Acidic residues" evidence="2">
    <location>
        <begin position="696"/>
        <end position="706"/>
    </location>
</feature>
<reference evidence="5 6" key="1">
    <citation type="submission" date="2019-06" db="EMBL/GenBank/DDBJ databases">
        <title>Persicimonas caeni gen. nov., sp. nov., a predatory bacterium isolated from solar saltern.</title>
        <authorList>
            <person name="Wang S."/>
        </authorList>
    </citation>
    <scope>NUCLEOTIDE SEQUENCE [LARGE SCALE GENOMIC DNA]</scope>
    <source>
        <strain evidence="5 6">YN101</strain>
    </source>
</reference>
<dbReference type="PANTHER" id="PTHR34720">
    <property type="entry name" value="MICROCYSTIN DEPENDENT PROTEIN"/>
    <property type="match status" value="1"/>
</dbReference>
<keyword evidence="6" id="KW-1185">Reference proteome</keyword>
<dbReference type="Pfam" id="PF17963">
    <property type="entry name" value="Big_9"/>
    <property type="match status" value="1"/>
</dbReference>
<dbReference type="OrthoDB" id="5513561at2"/>
<evidence type="ECO:0000256" key="1">
    <source>
        <dbReference type="ARBA" id="ARBA00022729"/>
    </source>
</evidence>
<feature type="domain" description="Cadherin" evidence="4">
    <location>
        <begin position="328"/>
        <end position="418"/>
    </location>
</feature>
<dbReference type="InterPro" id="IPR015919">
    <property type="entry name" value="Cadherin-like_sf"/>
</dbReference>
<dbReference type="Pfam" id="PF02412">
    <property type="entry name" value="TSP_3"/>
    <property type="match status" value="1"/>
</dbReference>
<feature type="compositionally biased region" description="Acidic residues" evidence="2">
    <location>
        <begin position="606"/>
        <end position="619"/>
    </location>
</feature>
<dbReference type="GO" id="GO:0007156">
    <property type="term" value="P:homophilic cell adhesion via plasma membrane adhesion molecules"/>
    <property type="evidence" value="ECO:0007669"/>
    <property type="project" value="InterPro"/>
</dbReference>
<accession>A0A4Y6PWU3</accession>
<proteinExistence type="predicted"/>
<feature type="region of interest" description="Disordered" evidence="2">
    <location>
        <begin position="606"/>
        <end position="784"/>
    </location>
</feature>
<accession>A0A5B8Y8E7</accession>